<name>A0ABV5NYK2_9ACTN</name>
<dbReference type="EMBL" id="JBHMCF010000040">
    <property type="protein sequence ID" value="MFB9474774.1"/>
    <property type="molecule type" value="Genomic_DNA"/>
</dbReference>
<organism evidence="1 2">
    <name type="scientific">Nonomuraea salmonea</name>
    <dbReference type="NCBI Taxonomy" id="46181"/>
    <lineage>
        <taxon>Bacteria</taxon>
        <taxon>Bacillati</taxon>
        <taxon>Actinomycetota</taxon>
        <taxon>Actinomycetes</taxon>
        <taxon>Streptosporangiales</taxon>
        <taxon>Streptosporangiaceae</taxon>
        <taxon>Nonomuraea</taxon>
    </lineage>
</organism>
<evidence type="ECO:0000313" key="2">
    <source>
        <dbReference type="Proteomes" id="UP001589568"/>
    </source>
</evidence>
<gene>
    <name evidence="1" type="ORF">ACFFR3_35220</name>
</gene>
<comment type="caution">
    <text evidence="1">The sequence shown here is derived from an EMBL/GenBank/DDBJ whole genome shotgun (WGS) entry which is preliminary data.</text>
</comment>
<protein>
    <submittedName>
        <fullName evidence="1">Uncharacterized protein</fullName>
    </submittedName>
</protein>
<dbReference type="RefSeq" id="WP_345394018.1">
    <property type="nucleotide sequence ID" value="NZ_BAAAXS010000001.1"/>
</dbReference>
<reference evidence="1 2" key="1">
    <citation type="submission" date="2024-09" db="EMBL/GenBank/DDBJ databases">
        <authorList>
            <person name="Sun Q."/>
            <person name="Mori K."/>
        </authorList>
    </citation>
    <scope>NUCLEOTIDE SEQUENCE [LARGE SCALE GENOMIC DNA]</scope>
    <source>
        <strain evidence="1 2">JCM 3324</strain>
    </source>
</reference>
<evidence type="ECO:0000313" key="1">
    <source>
        <dbReference type="EMBL" id="MFB9474774.1"/>
    </source>
</evidence>
<proteinExistence type="predicted"/>
<accession>A0ABV5NYK2</accession>
<dbReference type="Proteomes" id="UP001589568">
    <property type="component" value="Unassembled WGS sequence"/>
</dbReference>
<sequence>MDPQHVLSALVGALRSAGFAVHDNDDRLTPSPFPGDAIAYMHHDQVELYLVDGTLREGGGEMAADRAAAAIAEAGLQAGPDAASALLNGRVVVMTV</sequence>
<keyword evidence="2" id="KW-1185">Reference proteome</keyword>